<evidence type="ECO:0000256" key="1">
    <source>
        <dbReference type="ARBA" id="ARBA00004141"/>
    </source>
</evidence>
<keyword evidence="6 9" id="KW-0472">Membrane</keyword>
<feature type="transmembrane region" description="Helical" evidence="9">
    <location>
        <begin position="256"/>
        <end position="276"/>
    </location>
</feature>
<feature type="transmembrane region" description="Helical" evidence="9">
    <location>
        <begin position="143"/>
        <end position="164"/>
    </location>
</feature>
<evidence type="ECO:0000256" key="2">
    <source>
        <dbReference type="ARBA" id="ARBA00022448"/>
    </source>
</evidence>
<protein>
    <submittedName>
        <fullName evidence="11">Potassium channel subfamily K member 13</fullName>
    </submittedName>
</protein>
<evidence type="ECO:0000256" key="4">
    <source>
        <dbReference type="ARBA" id="ARBA00022989"/>
    </source>
</evidence>
<dbReference type="WBParaSite" id="ASIM_0001245701-mRNA-1">
    <property type="protein sequence ID" value="ASIM_0001245701-mRNA-1"/>
    <property type="gene ID" value="ASIM_0001245701"/>
</dbReference>
<dbReference type="Pfam" id="PF07885">
    <property type="entry name" value="Ion_trans_2"/>
    <property type="match status" value="2"/>
</dbReference>
<dbReference type="GO" id="GO:0022841">
    <property type="term" value="F:potassium ion leak channel activity"/>
    <property type="evidence" value="ECO:0007669"/>
    <property type="project" value="TreeGrafter"/>
</dbReference>
<evidence type="ECO:0000256" key="3">
    <source>
        <dbReference type="ARBA" id="ARBA00022692"/>
    </source>
</evidence>
<keyword evidence="5 8" id="KW-0406">Ion transport</keyword>
<feature type="transmembrane region" description="Helical" evidence="9">
    <location>
        <begin position="222"/>
        <end position="244"/>
    </location>
</feature>
<feature type="domain" description="Potassium channel" evidence="10">
    <location>
        <begin position="231"/>
        <end position="313"/>
    </location>
</feature>
<dbReference type="AlphaFoldDB" id="A0A0M3JW21"/>
<comment type="similarity">
    <text evidence="8">Belongs to the two pore domain potassium channel (TC 1.A.1.8) family.</text>
</comment>
<dbReference type="PRINTS" id="PR01333">
    <property type="entry name" value="2POREKCHANEL"/>
</dbReference>
<dbReference type="InterPro" id="IPR003280">
    <property type="entry name" value="2pore_dom_K_chnl"/>
</dbReference>
<dbReference type="GO" id="GO:0015271">
    <property type="term" value="F:outward rectifier potassium channel activity"/>
    <property type="evidence" value="ECO:0007669"/>
    <property type="project" value="TreeGrafter"/>
</dbReference>
<reference evidence="11" key="1">
    <citation type="submission" date="2017-02" db="UniProtKB">
        <authorList>
            <consortium name="WormBaseParasite"/>
        </authorList>
    </citation>
    <scope>IDENTIFICATION</scope>
</reference>
<name>A0A0M3JW21_ANISI</name>
<feature type="domain" description="Potassium channel" evidence="10">
    <location>
        <begin position="129"/>
        <end position="167"/>
    </location>
</feature>
<proteinExistence type="inferred from homology"/>
<keyword evidence="7 8" id="KW-0407">Ion channel</keyword>
<evidence type="ECO:0000256" key="7">
    <source>
        <dbReference type="ARBA" id="ARBA00023303"/>
    </source>
</evidence>
<feature type="transmembrane region" description="Helical" evidence="9">
    <location>
        <begin position="18"/>
        <end position="39"/>
    </location>
</feature>
<organism evidence="11">
    <name type="scientific">Anisakis simplex</name>
    <name type="common">Herring worm</name>
    <dbReference type="NCBI Taxonomy" id="6269"/>
    <lineage>
        <taxon>Eukaryota</taxon>
        <taxon>Metazoa</taxon>
        <taxon>Ecdysozoa</taxon>
        <taxon>Nematoda</taxon>
        <taxon>Chromadorea</taxon>
        <taxon>Rhabditida</taxon>
        <taxon>Spirurina</taxon>
        <taxon>Ascaridomorpha</taxon>
        <taxon>Ascaridoidea</taxon>
        <taxon>Anisakidae</taxon>
        <taxon>Anisakis</taxon>
        <taxon>Anisakis simplex complex</taxon>
    </lineage>
</organism>
<dbReference type="SUPFAM" id="SSF81324">
    <property type="entry name" value="Voltage-gated potassium channels"/>
    <property type="match status" value="2"/>
</dbReference>
<evidence type="ECO:0000256" key="5">
    <source>
        <dbReference type="ARBA" id="ARBA00023065"/>
    </source>
</evidence>
<comment type="subcellular location">
    <subcellularLocation>
        <location evidence="1">Membrane</location>
        <topology evidence="1">Multi-pass membrane protein</topology>
    </subcellularLocation>
</comment>
<feature type="transmembrane region" description="Helical" evidence="9">
    <location>
        <begin position="288"/>
        <end position="312"/>
    </location>
</feature>
<evidence type="ECO:0000256" key="8">
    <source>
        <dbReference type="RuleBase" id="RU003857"/>
    </source>
</evidence>
<keyword evidence="4 9" id="KW-1133">Transmembrane helix</keyword>
<sequence length="420" mass="47420">LGIGCFARIGIHNESARFMLLAFILILYLGFGAILFNYLERENEIQEKREYSILLKNVRESLCNNSTEQCKQLELLLELNSNLTSAGLLYQSERFDISGSFFFAGTVISTIGKNASSNPSIFVWISHRLGFGMSTPRTTIGRLTTIVYGVLGCACCVLFFNLFLERFITILTYVLRYVHDRKVKRRHECDESLPIPLCAHEVGNLSTFSSLNGVEEGWKPSVYKVFVILFVICTILMFSAAYFYSSTEQWTYTDSLYFCFTGFATIGFGDFVPYQGSDFDYSHNLVRIANFLLLSLGACCMYCLFNVSSIVIRQLLNWLIRQINIKTGDTVFCCKTKPKRYMGLGLRPPAGYDGRERNAINENGEGLQSLKDFLMSNRNSVVLLQTQLIKSAAKNTPNEEKISANRVGPMGMLNETFGDV</sequence>
<dbReference type="PANTHER" id="PTHR11003:SF10">
    <property type="entry name" value="POTASSIUM CHANNEL DOMAIN-CONTAINING PROTEIN"/>
    <property type="match status" value="1"/>
</dbReference>
<dbReference type="InterPro" id="IPR013099">
    <property type="entry name" value="K_chnl_dom"/>
</dbReference>
<dbReference type="PANTHER" id="PTHR11003">
    <property type="entry name" value="POTASSIUM CHANNEL, SUBFAMILY K"/>
    <property type="match status" value="1"/>
</dbReference>
<keyword evidence="3 8" id="KW-0812">Transmembrane</keyword>
<accession>A0A0M3JW21</accession>
<evidence type="ECO:0000256" key="9">
    <source>
        <dbReference type="SAM" id="Phobius"/>
    </source>
</evidence>
<dbReference type="GO" id="GO:0030322">
    <property type="term" value="P:stabilization of membrane potential"/>
    <property type="evidence" value="ECO:0007669"/>
    <property type="project" value="TreeGrafter"/>
</dbReference>
<keyword evidence="2 8" id="KW-0813">Transport</keyword>
<evidence type="ECO:0000313" key="11">
    <source>
        <dbReference type="WBParaSite" id="ASIM_0001245701-mRNA-1"/>
    </source>
</evidence>
<dbReference type="GO" id="GO:0005886">
    <property type="term" value="C:plasma membrane"/>
    <property type="evidence" value="ECO:0007669"/>
    <property type="project" value="TreeGrafter"/>
</dbReference>
<dbReference type="Gene3D" id="1.10.287.70">
    <property type="match status" value="1"/>
</dbReference>
<evidence type="ECO:0000256" key="6">
    <source>
        <dbReference type="ARBA" id="ARBA00023136"/>
    </source>
</evidence>
<evidence type="ECO:0000259" key="10">
    <source>
        <dbReference type="Pfam" id="PF07885"/>
    </source>
</evidence>